<dbReference type="InterPro" id="IPR003736">
    <property type="entry name" value="PAAI_dom"/>
</dbReference>
<dbReference type="PANTHER" id="PTHR21660:SF1">
    <property type="entry name" value="ACYL-COENZYME A THIOESTERASE 13"/>
    <property type="match status" value="1"/>
</dbReference>
<dbReference type="EMBL" id="JBHLSW010000003">
    <property type="protein sequence ID" value="MFC0632620.1"/>
    <property type="molecule type" value="Genomic_DNA"/>
</dbReference>
<evidence type="ECO:0000256" key="2">
    <source>
        <dbReference type="ARBA" id="ARBA00022801"/>
    </source>
</evidence>
<proteinExistence type="inferred from homology"/>
<dbReference type="NCBIfam" id="TIGR00369">
    <property type="entry name" value="unchar_dom_1"/>
    <property type="match status" value="1"/>
</dbReference>
<organism evidence="4 5">
    <name type="scientific">Brevundimonas balnearis</name>
    <dbReference type="NCBI Taxonomy" id="1572858"/>
    <lineage>
        <taxon>Bacteria</taxon>
        <taxon>Pseudomonadati</taxon>
        <taxon>Pseudomonadota</taxon>
        <taxon>Alphaproteobacteria</taxon>
        <taxon>Caulobacterales</taxon>
        <taxon>Caulobacteraceae</taxon>
        <taxon>Brevundimonas</taxon>
    </lineage>
</organism>
<evidence type="ECO:0000313" key="5">
    <source>
        <dbReference type="Proteomes" id="UP001589906"/>
    </source>
</evidence>
<accession>A0ABV6QZ16</accession>
<protein>
    <submittedName>
        <fullName evidence="4">PaaI family thioesterase</fullName>
        <ecNumber evidence="4">3.1.2.-</ecNumber>
    </submittedName>
</protein>
<dbReference type="PANTHER" id="PTHR21660">
    <property type="entry name" value="THIOESTERASE SUPERFAMILY MEMBER-RELATED"/>
    <property type="match status" value="1"/>
</dbReference>
<reference evidence="4 5" key="1">
    <citation type="submission" date="2024-09" db="EMBL/GenBank/DDBJ databases">
        <authorList>
            <person name="Sun Q."/>
            <person name="Mori K."/>
        </authorList>
    </citation>
    <scope>NUCLEOTIDE SEQUENCE [LARGE SCALE GENOMIC DNA]</scope>
    <source>
        <strain evidence="4 5">NCAIM B.02621</strain>
    </source>
</reference>
<dbReference type="InterPro" id="IPR006683">
    <property type="entry name" value="Thioestr_dom"/>
</dbReference>
<dbReference type="EC" id="3.1.2.-" evidence="4"/>
<evidence type="ECO:0000259" key="3">
    <source>
        <dbReference type="Pfam" id="PF03061"/>
    </source>
</evidence>
<dbReference type="SUPFAM" id="SSF54637">
    <property type="entry name" value="Thioesterase/thiol ester dehydrase-isomerase"/>
    <property type="match status" value="1"/>
</dbReference>
<evidence type="ECO:0000256" key="1">
    <source>
        <dbReference type="ARBA" id="ARBA00008324"/>
    </source>
</evidence>
<feature type="domain" description="Thioesterase" evidence="3">
    <location>
        <begin position="59"/>
        <end position="136"/>
    </location>
</feature>
<dbReference type="CDD" id="cd03443">
    <property type="entry name" value="PaaI_thioesterase"/>
    <property type="match status" value="1"/>
</dbReference>
<sequence length="150" mass="15931">MTDSPVDFSESGVETLRAVMEGRRPDIPMAISLGYRLIEVEPGRVVFEGRPTAAFLNPMGTVHGGWAATVLDSCVACAVHSTLNPGQAYTTLELKVAYHRPLTPEVGPVRAEGKVLSVGRRAGFAEGRLTGPDGKLYASATSTCIVMDAR</sequence>
<dbReference type="InterPro" id="IPR039298">
    <property type="entry name" value="ACOT13"/>
</dbReference>
<dbReference type="GO" id="GO:0016787">
    <property type="term" value="F:hydrolase activity"/>
    <property type="evidence" value="ECO:0007669"/>
    <property type="project" value="UniProtKB-KW"/>
</dbReference>
<dbReference type="Gene3D" id="3.10.129.10">
    <property type="entry name" value="Hotdog Thioesterase"/>
    <property type="match status" value="1"/>
</dbReference>
<dbReference type="InterPro" id="IPR029069">
    <property type="entry name" value="HotDog_dom_sf"/>
</dbReference>
<comment type="similarity">
    <text evidence="1">Belongs to the thioesterase PaaI family.</text>
</comment>
<comment type="caution">
    <text evidence="4">The sequence shown here is derived from an EMBL/GenBank/DDBJ whole genome shotgun (WGS) entry which is preliminary data.</text>
</comment>
<dbReference type="Proteomes" id="UP001589906">
    <property type="component" value="Unassembled WGS sequence"/>
</dbReference>
<dbReference type="RefSeq" id="WP_376833732.1">
    <property type="nucleotide sequence ID" value="NZ_JBHLSW010000003.1"/>
</dbReference>
<name>A0ABV6QZ16_9CAUL</name>
<evidence type="ECO:0000313" key="4">
    <source>
        <dbReference type="EMBL" id="MFC0632620.1"/>
    </source>
</evidence>
<keyword evidence="5" id="KW-1185">Reference proteome</keyword>
<keyword evidence="2 4" id="KW-0378">Hydrolase</keyword>
<dbReference type="Pfam" id="PF03061">
    <property type="entry name" value="4HBT"/>
    <property type="match status" value="1"/>
</dbReference>
<gene>
    <name evidence="4" type="ORF">ACFFGE_01825</name>
</gene>